<organism evidence="1 2">
    <name type="scientific">Brassica campestris</name>
    <name type="common">Field mustard</name>
    <dbReference type="NCBI Taxonomy" id="3711"/>
    <lineage>
        <taxon>Eukaryota</taxon>
        <taxon>Viridiplantae</taxon>
        <taxon>Streptophyta</taxon>
        <taxon>Embryophyta</taxon>
        <taxon>Tracheophyta</taxon>
        <taxon>Spermatophyta</taxon>
        <taxon>Magnoliopsida</taxon>
        <taxon>eudicotyledons</taxon>
        <taxon>Gunneridae</taxon>
        <taxon>Pentapetalae</taxon>
        <taxon>rosids</taxon>
        <taxon>malvids</taxon>
        <taxon>Brassicales</taxon>
        <taxon>Brassicaceae</taxon>
        <taxon>Brassiceae</taxon>
        <taxon>Brassica</taxon>
    </lineage>
</organism>
<evidence type="ECO:0000313" key="1">
    <source>
        <dbReference type="EMBL" id="CAG7888490.1"/>
    </source>
</evidence>
<dbReference type="Proteomes" id="UP000694005">
    <property type="component" value="Chromosome A01"/>
</dbReference>
<sequence length="81" mass="9673">MWLIRLPFLSFKSETVLKNEVKKRNLFITFSFAFFKSETLVSCTMNIKKRENAYHPNPQISTQAHAEKKYQLVSRELYENL</sequence>
<accession>A0A8D9LW17</accession>
<name>A0A8D9LW17_BRACM</name>
<dbReference type="AlphaFoldDB" id="A0A8D9LW17"/>
<proteinExistence type="predicted"/>
<dbReference type="Gramene" id="A01p25660.2_BraZ1">
    <property type="protein sequence ID" value="A01p25660.2_BraZ1.CDS"/>
    <property type="gene ID" value="A01g25660.2_BraZ1"/>
</dbReference>
<gene>
    <name evidence="1" type="ORF">BRAPAZ1V2_A01P25660.2</name>
</gene>
<evidence type="ECO:0000313" key="2">
    <source>
        <dbReference type="Proteomes" id="UP000694005"/>
    </source>
</evidence>
<reference evidence="1 2" key="1">
    <citation type="submission" date="2021-07" db="EMBL/GenBank/DDBJ databases">
        <authorList>
            <consortium name="Genoscope - CEA"/>
            <person name="William W."/>
        </authorList>
    </citation>
    <scope>NUCLEOTIDE SEQUENCE [LARGE SCALE GENOMIC DNA]</scope>
</reference>
<dbReference type="EMBL" id="LS974617">
    <property type="protein sequence ID" value="CAG7888490.1"/>
    <property type="molecule type" value="Genomic_DNA"/>
</dbReference>
<protein>
    <submittedName>
        <fullName evidence="1">Uncharacterized protein</fullName>
    </submittedName>
</protein>